<gene>
    <name evidence="5" type="ORF">VCO01S_31960</name>
</gene>
<name>A0A4Y3IR85_9VIBR</name>
<dbReference type="EMBL" id="BJLH01000015">
    <property type="protein sequence ID" value="GEA62003.1"/>
    <property type="molecule type" value="Genomic_DNA"/>
</dbReference>
<comment type="similarity">
    <text evidence="1">Belongs to the glycosyltransferase group 1 family. Glycosyltransferase 4 subfamily.</text>
</comment>
<comment type="caution">
    <text evidence="5">The sequence shown here is derived from an EMBL/GenBank/DDBJ whole genome shotgun (WGS) entry which is preliminary data.</text>
</comment>
<dbReference type="PANTHER" id="PTHR12526:SF640">
    <property type="entry name" value="COLANIC ACID BIOSYNTHESIS GLYCOSYLTRANSFERASE WCAL-RELATED"/>
    <property type="match status" value="1"/>
</dbReference>
<keyword evidence="6" id="KW-1185">Reference proteome</keyword>
<protein>
    <submittedName>
        <fullName evidence="5">Colanic acid biosynthesis glycosyltransferase WcaL</fullName>
    </submittedName>
</protein>
<dbReference type="Gene3D" id="3.40.50.2000">
    <property type="entry name" value="Glycogen Phosphorylase B"/>
    <property type="match status" value="2"/>
</dbReference>
<feature type="domain" description="Glycosyl transferase family 1" evidence="4">
    <location>
        <begin position="218"/>
        <end position="379"/>
    </location>
</feature>
<evidence type="ECO:0000256" key="3">
    <source>
        <dbReference type="ARBA" id="ARBA00022679"/>
    </source>
</evidence>
<proteinExistence type="inferred from homology"/>
<sequence>MRVGVYSNRFPEISQTFVTNQISNLIKHDVDVRILCDNLTSHSRYHRDISDENLLDICHALEPCKKNKYRYFAKTLMNVFKGISVKKIKFIMRLLLSNELMSSQKLKLLNMYLYKDTINDLDVILVHFGHNGYCFKKFKDLVNAKFKIFTIFHGYEISSHQAINKYSAQYKALGNEKSHLLTVNELWKKRLISLGCKQSYVSVCRLGIDDELFTEVKPFIRREKLRIVQVGRLTEKKAILDSIAAVIKARETVDLEFVIIGEGELYSRCSLLIEDNNASDYIKLLGSKTQEEVNQTLTRSDVFILPSVTSSTGDMEGIPVALMEAMAKGLVVISTYHSGIPELIDENCGFLVKEHDVEALSEKIKLINKLSEGEIDELRKNAVDKCYRNFRNSKNVKLLVEKF</sequence>
<dbReference type="GO" id="GO:0016757">
    <property type="term" value="F:glycosyltransferase activity"/>
    <property type="evidence" value="ECO:0007669"/>
    <property type="project" value="UniProtKB-KW"/>
</dbReference>
<dbReference type="Pfam" id="PF00534">
    <property type="entry name" value="Glycos_transf_1"/>
    <property type="match status" value="1"/>
</dbReference>
<keyword evidence="3 5" id="KW-0808">Transferase</keyword>
<accession>A0A4Y3IR85</accession>
<dbReference type="GO" id="GO:1901135">
    <property type="term" value="P:carbohydrate derivative metabolic process"/>
    <property type="evidence" value="ECO:0007669"/>
    <property type="project" value="UniProtKB-ARBA"/>
</dbReference>
<dbReference type="PANTHER" id="PTHR12526">
    <property type="entry name" value="GLYCOSYLTRANSFERASE"/>
    <property type="match status" value="1"/>
</dbReference>
<evidence type="ECO:0000313" key="5">
    <source>
        <dbReference type="EMBL" id="GEA62003.1"/>
    </source>
</evidence>
<dbReference type="OrthoDB" id="9768937at2"/>
<dbReference type="Proteomes" id="UP000318242">
    <property type="component" value="Unassembled WGS sequence"/>
</dbReference>
<dbReference type="AlphaFoldDB" id="A0A4Y3IR85"/>
<reference evidence="5 6" key="1">
    <citation type="submission" date="2019-06" db="EMBL/GenBank/DDBJ databases">
        <title>Whole genome shotgun sequence of Vibrio comitans NBRC 102076.</title>
        <authorList>
            <person name="Hosoyama A."/>
            <person name="Uohara A."/>
            <person name="Ohji S."/>
            <person name="Ichikawa N."/>
        </authorList>
    </citation>
    <scope>NUCLEOTIDE SEQUENCE [LARGE SCALE GENOMIC DNA]</scope>
    <source>
        <strain evidence="5 6">NBRC 102076</strain>
    </source>
</reference>
<evidence type="ECO:0000313" key="6">
    <source>
        <dbReference type="Proteomes" id="UP000318242"/>
    </source>
</evidence>
<evidence type="ECO:0000256" key="2">
    <source>
        <dbReference type="ARBA" id="ARBA00022676"/>
    </source>
</evidence>
<dbReference type="SUPFAM" id="SSF53756">
    <property type="entry name" value="UDP-Glycosyltransferase/glycogen phosphorylase"/>
    <property type="match status" value="1"/>
</dbReference>
<evidence type="ECO:0000259" key="4">
    <source>
        <dbReference type="Pfam" id="PF00534"/>
    </source>
</evidence>
<dbReference type="InterPro" id="IPR001296">
    <property type="entry name" value="Glyco_trans_1"/>
</dbReference>
<keyword evidence="2" id="KW-0328">Glycosyltransferase</keyword>
<evidence type="ECO:0000256" key="1">
    <source>
        <dbReference type="ARBA" id="ARBA00009481"/>
    </source>
</evidence>
<organism evidence="5 6">
    <name type="scientific">Vibrio comitans NBRC 102076</name>
    <dbReference type="NCBI Taxonomy" id="1219078"/>
    <lineage>
        <taxon>Bacteria</taxon>
        <taxon>Pseudomonadati</taxon>
        <taxon>Pseudomonadota</taxon>
        <taxon>Gammaproteobacteria</taxon>
        <taxon>Vibrionales</taxon>
        <taxon>Vibrionaceae</taxon>
        <taxon>Vibrio</taxon>
    </lineage>
</organism>
<dbReference type="RefSeq" id="WP_141272416.1">
    <property type="nucleotide sequence ID" value="NZ_BJLH01000015.1"/>
</dbReference>